<evidence type="ECO:0000256" key="5">
    <source>
        <dbReference type="SAM" id="Phobius"/>
    </source>
</evidence>
<evidence type="ECO:0000259" key="6">
    <source>
        <dbReference type="Pfam" id="PF04893"/>
    </source>
</evidence>
<keyword evidence="3 5" id="KW-1133">Transmembrane helix</keyword>
<dbReference type="AlphaFoldDB" id="A0A106BW37"/>
<dbReference type="EMBL" id="LDUG01000002">
    <property type="protein sequence ID" value="KVW99683.1"/>
    <property type="molecule type" value="Genomic_DNA"/>
</dbReference>
<dbReference type="RefSeq" id="WP_059750849.1">
    <property type="nucleotide sequence ID" value="NZ_LDUG01000002.1"/>
</dbReference>
<feature type="transmembrane region" description="Helical" evidence="5">
    <location>
        <begin position="69"/>
        <end position="92"/>
    </location>
</feature>
<evidence type="ECO:0000256" key="4">
    <source>
        <dbReference type="ARBA" id="ARBA00023136"/>
    </source>
</evidence>
<keyword evidence="2 5" id="KW-0812">Transmembrane</keyword>
<comment type="subcellular location">
    <subcellularLocation>
        <location evidence="1">Membrane</location>
        <topology evidence="1">Multi-pass membrane protein</topology>
    </subcellularLocation>
</comment>
<evidence type="ECO:0000313" key="8">
    <source>
        <dbReference type="Proteomes" id="UP000064243"/>
    </source>
</evidence>
<gene>
    <name evidence="7" type="ORF">ABW22_00520</name>
</gene>
<keyword evidence="8" id="KW-1185">Reference proteome</keyword>
<keyword evidence="4 5" id="KW-0472">Membrane</keyword>
<proteinExistence type="predicted"/>
<name>A0A106BW37_THIDE</name>
<evidence type="ECO:0000256" key="3">
    <source>
        <dbReference type="ARBA" id="ARBA00022989"/>
    </source>
</evidence>
<dbReference type="OrthoDB" id="8526565at2"/>
<accession>A0A106BW37</accession>
<evidence type="ECO:0000256" key="2">
    <source>
        <dbReference type="ARBA" id="ARBA00022692"/>
    </source>
</evidence>
<dbReference type="Proteomes" id="UP000064243">
    <property type="component" value="Unassembled WGS sequence"/>
</dbReference>
<dbReference type="InterPro" id="IPR006977">
    <property type="entry name" value="Yip1_dom"/>
</dbReference>
<comment type="caution">
    <text evidence="7">The sequence shown here is derived from an EMBL/GenBank/DDBJ whole genome shotgun (WGS) entry which is preliminary data.</text>
</comment>
<organism evidence="7 8">
    <name type="scientific">Thiobacillus denitrificans</name>
    <dbReference type="NCBI Taxonomy" id="36861"/>
    <lineage>
        <taxon>Bacteria</taxon>
        <taxon>Pseudomonadati</taxon>
        <taxon>Pseudomonadota</taxon>
        <taxon>Betaproteobacteria</taxon>
        <taxon>Nitrosomonadales</taxon>
        <taxon>Thiobacillaceae</taxon>
        <taxon>Thiobacillus</taxon>
    </lineage>
</organism>
<dbReference type="PATRIC" id="fig|36861.3.peg.1138"/>
<feature type="transmembrane region" description="Helical" evidence="5">
    <location>
        <begin position="104"/>
        <end position="123"/>
    </location>
</feature>
<protein>
    <recommendedName>
        <fullName evidence="6">Yip1 domain-containing protein</fullName>
    </recommendedName>
</protein>
<dbReference type="STRING" id="1123392.GCA_000376425_01711"/>
<dbReference type="Pfam" id="PF04893">
    <property type="entry name" value="Yip1"/>
    <property type="match status" value="1"/>
</dbReference>
<dbReference type="GO" id="GO:0016020">
    <property type="term" value="C:membrane"/>
    <property type="evidence" value="ECO:0007669"/>
    <property type="project" value="UniProtKB-SubCell"/>
</dbReference>
<feature type="domain" description="Yip1" evidence="6">
    <location>
        <begin position="11"/>
        <end position="178"/>
    </location>
</feature>
<sequence length="189" mass="20231">MSILQIHKLFVSSHEGWDAFARMQASSLKLFVFLVVPFSLIPPLMLEYAGHHIGAVMLPDTSAQAWRTAALFFLIAELITVPLMAWAIKSVANSKGVACDYHDAFMLAAVAPVPLWLSSLALFSGQIALIVAIALLGLAASVTLIFRGAESILKVEEGLEAFDIAYVVTALGLIAWALLVMLGLIPALA</sequence>
<reference evidence="7 8" key="1">
    <citation type="journal article" date="2015" name="Appl. Environ. Microbiol.">
        <title>Aerobic and Anaerobic Thiosulfate Oxidation by a Cold-Adapted, Subglacial Chemoautotroph.</title>
        <authorList>
            <person name="Harrold Z.R."/>
            <person name="Skidmore M.L."/>
            <person name="Hamilton T.L."/>
            <person name="Desch L."/>
            <person name="Amada K."/>
            <person name="van Gelder W."/>
            <person name="Glover K."/>
            <person name="Roden E.E."/>
            <person name="Boyd E.S."/>
        </authorList>
    </citation>
    <scope>NUCLEOTIDE SEQUENCE [LARGE SCALE GENOMIC DNA]</scope>
    <source>
        <strain evidence="7 8">RG</strain>
    </source>
</reference>
<evidence type="ECO:0000313" key="7">
    <source>
        <dbReference type="EMBL" id="KVW99683.1"/>
    </source>
</evidence>
<evidence type="ECO:0000256" key="1">
    <source>
        <dbReference type="ARBA" id="ARBA00004141"/>
    </source>
</evidence>
<feature type="transmembrane region" description="Helical" evidence="5">
    <location>
        <begin position="30"/>
        <end position="49"/>
    </location>
</feature>
<feature type="transmembrane region" description="Helical" evidence="5">
    <location>
        <begin position="161"/>
        <end position="185"/>
    </location>
</feature>
<feature type="transmembrane region" description="Helical" evidence="5">
    <location>
        <begin position="129"/>
        <end position="149"/>
    </location>
</feature>